<reference evidence="2" key="1">
    <citation type="submission" date="2023-07" db="EMBL/GenBank/DDBJ databases">
        <title>Functional and genomic diversity of the sorghum phyllosphere microbiome.</title>
        <authorList>
            <person name="Shade A."/>
        </authorList>
    </citation>
    <scope>NUCLEOTIDE SEQUENCE [LARGE SCALE GENOMIC DNA]</scope>
    <source>
        <strain evidence="2">SORGH_AS_0422</strain>
    </source>
</reference>
<accession>A0ABU3GMQ6</accession>
<gene>
    <name evidence="1" type="ORF">QE417_000141</name>
</gene>
<evidence type="ECO:0000313" key="2">
    <source>
        <dbReference type="Proteomes" id="UP001258315"/>
    </source>
</evidence>
<organism evidence="1 2">
    <name type="scientific">Mucilaginibacter terrae</name>
    <dbReference type="NCBI Taxonomy" id="1955052"/>
    <lineage>
        <taxon>Bacteria</taxon>
        <taxon>Pseudomonadati</taxon>
        <taxon>Bacteroidota</taxon>
        <taxon>Sphingobacteriia</taxon>
        <taxon>Sphingobacteriales</taxon>
        <taxon>Sphingobacteriaceae</taxon>
        <taxon>Mucilaginibacter</taxon>
    </lineage>
</organism>
<dbReference type="Proteomes" id="UP001258315">
    <property type="component" value="Unassembled WGS sequence"/>
</dbReference>
<name>A0ABU3GMQ6_9SPHI</name>
<protein>
    <submittedName>
        <fullName evidence="1">Uncharacterized protein</fullName>
    </submittedName>
</protein>
<dbReference type="EMBL" id="JAVLVU010000001">
    <property type="protein sequence ID" value="MDT3401069.1"/>
    <property type="molecule type" value="Genomic_DNA"/>
</dbReference>
<evidence type="ECO:0000313" key="1">
    <source>
        <dbReference type="EMBL" id="MDT3401069.1"/>
    </source>
</evidence>
<proteinExistence type="predicted"/>
<comment type="caution">
    <text evidence="1">The sequence shown here is derived from an EMBL/GenBank/DDBJ whole genome shotgun (WGS) entry which is preliminary data.</text>
</comment>
<sequence length="91" mass="10471">MQLKGYYAMSNAFEIDIPKKDHPLAVMVQQRADANESNVFDLYYCDELCGCIFKNEHNVWIYEPHTHAGLLLDADQIQHLGKEIGEHAYNS</sequence>
<keyword evidence="2" id="KW-1185">Reference proteome</keyword>